<evidence type="ECO:0000256" key="1">
    <source>
        <dbReference type="SAM" id="MobiDB-lite"/>
    </source>
</evidence>
<feature type="compositionally biased region" description="Basic and acidic residues" evidence="1">
    <location>
        <begin position="107"/>
        <end position="116"/>
    </location>
</feature>
<evidence type="ECO:0000313" key="4">
    <source>
        <dbReference type="Proteomes" id="UP001610861"/>
    </source>
</evidence>
<dbReference type="RefSeq" id="WP_396640473.1">
    <property type="nucleotide sequence ID" value="NZ_JBIQWL010000003.1"/>
</dbReference>
<protein>
    <recommendedName>
        <fullName evidence="5">MFS transporter</fullName>
    </recommendedName>
</protein>
<feature type="transmembrane region" description="Helical" evidence="2">
    <location>
        <begin position="75"/>
        <end position="94"/>
    </location>
</feature>
<dbReference type="EMBL" id="JBIQWL010000003">
    <property type="protein sequence ID" value="MFH8250512.1"/>
    <property type="molecule type" value="Genomic_DNA"/>
</dbReference>
<keyword evidence="2" id="KW-0812">Transmembrane</keyword>
<feature type="transmembrane region" description="Helical" evidence="2">
    <location>
        <begin position="12"/>
        <end position="33"/>
    </location>
</feature>
<feature type="region of interest" description="Disordered" evidence="1">
    <location>
        <begin position="102"/>
        <end position="123"/>
    </location>
</feature>
<feature type="transmembrane region" description="Helical" evidence="2">
    <location>
        <begin position="45"/>
        <end position="69"/>
    </location>
</feature>
<evidence type="ECO:0000256" key="2">
    <source>
        <dbReference type="SAM" id="Phobius"/>
    </source>
</evidence>
<dbReference type="Proteomes" id="UP001610861">
    <property type="component" value="Unassembled WGS sequence"/>
</dbReference>
<reference evidence="3 4" key="1">
    <citation type="submission" date="2024-09" db="EMBL/GenBank/DDBJ databases">
        <authorList>
            <person name="Pan X."/>
        </authorList>
    </citation>
    <scope>NUCLEOTIDE SEQUENCE [LARGE SCALE GENOMIC DNA]</scope>
    <source>
        <strain evidence="3 4">B2969</strain>
    </source>
</reference>
<evidence type="ECO:0000313" key="3">
    <source>
        <dbReference type="EMBL" id="MFH8250512.1"/>
    </source>
</evidence>
<evidence type="ECO:0008006" key="5">
    <source>
        <dbReference type="Google" id="ProtNLM"/>
    </source>
</evidence>
<sequence>MICLTFTQSLPIALVFLFVLGGPASSRIALLFAHLRSSGATSREIVNTRAMVSLSWAAGPPLGTALIGFVGPKSVLGVIEGIAVSSIATVVLMLRGPALTRSASHPVRAEPKDHLPLSRGSSP</sequence>
<keyword evidence="4" id="KW-1185">Reference proteome</keyword>
<keyword evidence="2" id="KW-0472">Membrane</keyword>
<proteinExistence type="predicted"/>
<comment type="caution">
    <text evidence="3">The sequence shown here is derived from an EMBL/GenBank/DDBJ whole genome shotgun (WGS) entry which is preliminary data.</text>
</comment>
<keyword evidence="2" id="KW-1133">Transmembrane helix</keyword>
<organism evidence="3 4">
    <name type="scientific">Microbacterium alkaliflavum</name>
    <dbReference type="NCBI Taxonomy" id="3248839"/>
    <lineage>
        <taxon>Bacteria</taxon>
        <taxon>Bacillati</taxon>
        <taxon>Actinomycetota</taxon>
        <taxon>Actinomycetes</taxon>
        <taxon>Micrococcales</taxon>
        <taxon>Microbacteriaceae</taxon>
        <taxon>Microbacterium</taxon>
    </lineage>
</organism>
<gene>
    <name evidence="3" type="ORF">ACH3VR_09135</name>
</gene>
<accession>A0ABW7Q6M2</accession>
<name>A0ABW7Q6M2_9MICO</name>